<comment type="catalytic activity">
    <reaction evidence="8">
        <text>2-C-methyl-D-erythritol 4-phosphate + NADP(+) = 1-deoxy-D-xylulose 5-phosphate + NADPH + H(+)</text>
        <dbReference type="Rhea" id="RHEA:13717"/>
        <dbReference type="ChEBI" id="CHEBI:15378"/>
        <dbReference type="ChEBI" id="CHEBI:57783"/>
        <dbReference type="ChEBI" id="CHEBI:57792"/>
        <dbReference type="ChEBI" id="CHEBI:58262"/>
        <dbReference type="ChEBI" id="CHEBI:58349"/>
        <dbReference type="EC" id="1.1.1.267"/>
    </reaction>
    <physiologicalReaction direction="right-to-left" evidence="8">
        <dbReference type="Rhea" id="RHEA:13719"/>
    </physiologicalReaction>
</comment>
<dbReference type="Gene3D" id="3.40.50.720">
    <property type="entry name" value="NAD(P)-binding Rossmann-like Domain"/>
    <property type="match status" value="1"/>
</dbReference>
<dbReference type="InterPro" id="IPR003821">
    <property type="entry name" value="DXP_reductoisomerase"/>
</dbReference>
<dbReference type="Pfam" id="PF08436">
    <property type="entry name" value="DXP_redisom_C"/>
    <property type="match status" value="1"/>
</dbReference>
<evidence type="ECO:0000313" key="13">
    <source>
        <dbReference type="EMBL" id="QEC71204.1"/>
    </source>
</evidence>
<feature type="binding site" evidence="9">
    <location>
        <position position="124"/>
    </location>
    <ligand>
        <name>NADPH</name>
        <dbReference type="ChEBI" id="CHEBI:57783"/>
    </ligand>
</feature>
<dbReference type="RefSeq" id="WP_146780478.1">
    <property type="nucleotide sequence ID" value="NZ_CP042434.1"/>
</dbReference>
<feature type="binding site" evidence="9">
    <location>
        <position position="12"/>
    </location>
    <ligand>
        <name>NADPH</name>
        <dbReference type="ChEBI" id="CHEBI:57783"/>
    </ligand>
</feature>
<dbReference type="Gene3D" id="1.10.1740.10">
    <property type="match status" value="1"/>
</dbReference>
<keyword evidence="4 9" id="KW-0521">NADP</keyword>
<feature type="binding site" evidence="9">
    <location>
        <position position="40"/>
    </location>
    <ligand>
        <name>NADPH</name>
        <dbReference type="ChEBI" id="CHEBI:57783"/>
    </ligand>
</feature>
<keyword evidence="6 9" id="KW-0464">Manganese</keyword>
<comment type="function">
    <text evidence="9">Catalyzes the NADPH-dependent rearrangement and reduction of 1-deoxy-D-xylulose-5-phosphate (DXP) to 2-C-methyl-D-erythritol 4-phosphate (MEP).</text>
</comment>
<dbReference type="AlphaFoldDB" id="A0A5B8VI32"/>
<comment type="pathway">
    <text evidence="1 9">Isoprenoid biosynthesis; isopentenyl diphosphate biosynthesis via DXP pathway; isopentenyl diphosphate from 1-deoxy-D-xylulose 5-phosphate: step 1/6.</text>
</comment>
<feature type="binding site" evidence="9">
    <location>
        <position position="176"/>
    </location>
    <ligand>
        <name>1-deoxy-D-xylulose 5-phosphate</name>
        <dbReference type="ChEBI" id="CHEBI:57792"/>
    </ligand>
</feature>
<evidence type="ECO:0000259" key="10">
    <source>
        <dbReference type="Pfam" id="PF02670"/>
    </source>
</evidence>
<organism evidence="13 14">
    <name type="scientific">Arachidicoccus ginsenosidivorans</name>
    <dbReference type="NCBI Taxonomy" id="496057"/>
    <lineage>
        <taxon>Bacteria</taxon>
        <taxon>Pseudomonadati</taxon>
        <taxon>Bacteroidota</taxon>
        <taxon>Chitinophagia</taxon>
        <taxon>Chitinophagales</taxon>
        <taxon>Chitinophagaceae</taxon>
        <taxon>Arachidicoccus</taxon>
    </lineage>
</organism>
<keyword evidence="7 9" id="KW-0414">Isoprene biosynthesis</keyword>
<feature type="binding site" evidence="9">
    <location>
        <position position="152"/>
    </location>
    <ligand>
        <name>Mn(2+)</name>
        <dbReference type="ChEBI" id="CHEBI:29035"/>
    </ligand>
</feature>
<dbReference type="GO" id="GO:0030145">
    <property type="term" value="F:manganese ion binding"/>
    <property type="evidence" value="ECO:0007669"/>
    <property type="project" value="TreeGrafter"/>
</dbReference>
<dbReference type="InterPro" id="IPR036291">
    <property type="entry name" value="NAD(P)-bd_dom_sf"/>
</dbReference>
<dbReference type="NCBIfam" id="TIGR00243">
    <property type="entry name" value="Dxr"/>
    <property type="match status" value="1"/>
</dbReference>
<evidence type="ECO:0000256" key="6">
    <source>
        <dbReference type="ARBA" id="ARBA00023211"/>
    </source>
</evidence>
<dbReference type="GO" id="GO:0030604">
    <property type="term" value="F:1-deoxy-D-xylulose-5-phosphate reductoisomerase activity"/>
    <property type="evidence" value="ECO:0007669"/>
    <property type="project" value="UniProtKB-UniRule"/>
</dbReference>
<feature type="binding site" evidence="9">
    <location>
        <position position="218"/>
    </location>
    <ligand>
        <name>1-deoxy-D-xylulose 5-phosphate</name>
        <dbReference type="ChEBI" id="CHEBI:57792"/>
    </ligand>
</feature>
<sequence>MQKRRIAIFGSTGSIGKQTLEIIDENPELFSAEILTASTNADLLIEQALQYDPNIVVIADESQFSAVQTALMNTNTKVFAGDQALVDVAGMDCYDLMIAAIVGFAGLKPTLKAIEIGKPVGLANKETLVVAGDIVMRTAAENRVPIIPVDSEHSAIFQCLVGEGRNKIDRVILTASGGPFLGKKPNFLVNVKREHALQHPRWQMGAKISIDSATLMNKGLEMIEAKWLFNLTPQQIHVIVHPESIIHSMVEFEDGSIKAQMGLPNMKVPIQYAMSFPHRIQSKFPRYDFLKPDALHFEKPDLKTFRNLALASEALNKGGNLPCIVNAANELAVYAFLHNRIGFLEMTDVIEKTMTKISFIERPTLEDYFETDGEARNFAATLVNM</sequence>
<feature type="binding site" evidence="9">
    <location>
        <position position="199"/>
    </location>
    <ligand>
        <name>1-deoxy-D-xylulose 5-phosphate</name>
        <dbReference type="ChEBI" id="CHEBI:57792"/>
    </ligand>
</feature>
<dbReference type="PIRSF" id="PIRSF006205">
    <property type="entry name" value="Dxp_reductismrs"/>
    <property type="match status" value="1"/>
</dbReference>
<evidence type="ECO:0000256" key="1">
    <source>
        <dbReference type="ARBA" id="ARBA00005094"/>
    </source>
</evidence>
<evidence type="ECO:0000256" key="8">
    <source>
        <dbReference type="ARBA" id="ARBA00048543"/>
    </source>
</evidence>
<feature type="binding site" evidence="9">
    <location>
        <position position="221"/>
    </location>
    <ligand>
        <name>1-deoxy-D-xylulose 5-phosphate</name>
        <dbReference type="ChEBI" id="CHEBI:57792"/>
    </ligand>
</feature>
<evidence type="ECO:0000259" key="12">
    <source>
        <dbReference type="Pfam" id="PF13288"/>
    </source>
</evidence>
<feature type="binding site" evidence="9">
    <location>
        <position position="13"/>
    </location>
    <ligand>
        <name>NADPH</name>
        <dbReference type="ChEBI" id="CHEBI:57783"/>
    </ligand>
</feature>
<dbReference type="InterPro" id="IPR013644">
    <property type="entry name" value="DXP_reductoisomerase_C"/>
</dbReference>
<feature type="binding site" evidence="9">
    <location>
        <position position="212"/>
    </location>
    <ligand>
        <name>1-deoxy-D-xylulose 5-phosphate</name>
        <dbReference type="ChEBI" id="CHEBI:57792"/>
    </ligand>
</feature>
<feature type="domain" description="1-deoxy-D-xylulose 5-phosphate reductoisomerase C-terminal" evidence="11">
    <location>
        <begin position="146"/>
        <end position="229"/>
    </location>
</feature>
<keyword evidence="13" id="KW-0413">Isomerase</keyword>
<evidence type="ECO:0000256" key="4">
    <source>
        <dbReference type="ARBA" id="ARBA00022857"/>
    </source>
</evidence>
<dbReference type="OrthoDB" id="9806546at2"/>
<name>A0A5B8VI32_9BACT</name>
<feature type="binding site" evidence="9">
    <location>
        <position position="217"/>
    </location>
    <ligand>
        <name>1-deoxy-D-xylulose 5-phosphate</name>
        <dbReference type="ChEBI" id="CHEBI:57792"/>
    </ligand>
</feature>
<dbReference type="Pfam" id="PF02670">
    <property type="entry name" value="DXP_reductoisom"/>
    <property type="match status" value="1"/>
</dbReference>
<dbReference type="EC" id="1.1.1.267" evidence="9"/>
<evidence type="ECO:0000256" key="3">
    <source>
        <dbReference type="ARBA" id="ARBA00022723"/>
    </source>
</evidence>
<dbReference type="EMBL" id="CP042434">
    <property type="protein sequence ID" value="QEC71204.1"/>
    <property type="molecule type" value="Genomic_DNA"/>
</dbReference>
<dbReference type="UniPathway" id="UPA00056">
    <property type="reaction ID" value="UER00092"/>
</dbReference>
<feature type="binding site" evidence="9">
    <location>
        <position position="150"/>
    </location>
    <ligand>
        <name>Mn(2+)</name>
        <dbReference type="ChEBI" id="CHEBI:29035"/>
    </ligand>
</feature>
<evidence type="ECO:0000313" key="14">
    <source>
        <dbReference type="Proteomes" id="UP000321291"/>
    </source>
</evidence>
<feature type="binding site" evidence="9">
    <location>
        <position position="126"/>
    </location>
    <ligand>
        <name>NADPH</name>
        <dbReference type="ChEBI" id="CHEBI:57783"/>
    </ligand>
</feature>
<feature type="domain" description="1-deoxy-D-xylulose 5-phosphate reductoisomerase N-terminal" evidence="10">
    <location>
        <begin position="6"/>
        <end position="132"/>
    </location>
</feature>
<feature type="binding site" evidence="9">
    <location>
        <position position="14"/>
    </location>
    <ligand>
        <name>NADPH</name>
        <dbReference type="ChEBI" id="CHEBI:57783"/>
    </ligand>
</feature>
<evidence type="ECO:0000256" key="2">
    <source>
        <dbReference type="ARBA" id="ARBA00006825"/>
    </source>
</evidence>
<dbReference type="SUPFAM" id="SSF69055">
    <property type="entry name" value="1-deoxy-D-xylulose-5-phosphate reductoisomerase, C-terminal domain"/>
    <property type="match status" value="1"/>
</dbReference>
<feature type="domain" description="DXP reductoisomerase C-terminal" evidence="12">
    <location>
        <begin position="261"/>
        <end position="377"/>
    </location>
</feature>
<dbReference type="Proteomes" id="UP000321291">
    <property type="component" value="Chromosome"/>
</dbReference>
<dbReference type="InterPro" id="IPR013512">
    <property type="entry name" value="DXP_reductoisomerase_N"/>
</dbReference>
<comment type="caution">
    <text evidence="9">Lacks conserved residue(s) required for the propagation of feature annotation.</text>
</comment>
<dbReference type="PANTHER" id="PTHR30525:SF0">
    <property type="entry name" value="1-DEOXY-D-XYLULOSE 5-PHOSPHATE REDUCTOISOMERASE, CHLOROPLASTIC"/>
    <property type="match status" value="1"/>
</dbReference>
<comment type="similarity">
    <text evidence="2 9">Belongs to the DXR family.</text>
</comment>
<dbReference type="FunFam" id="3.40.50.720:FF:000045">
    <property type="entry name" value="1-deoxy-D-xylulose 5-phosphate reductoisomerase"/>
    <property type="match status" value="1"/>
</dbReference>
<keyword evidence="3 9" id="KW-0479">Metal-binding</keyword>
<accession>A0A5B8VI32</accession>
<keyword evidence="5 9" id="KW-0560">Oxidoreductase</keyword>
<protein>
    <recommendedName>
        <fullName evidence="9">1-deoxy-D-xylulose 5-phosphate reductoisomerase</fullName>
        <shortName evidence="9">DXP reductoisomerase</shortName>
        <ecNumber evidence="9">1.1.1.267</ecNumber>
    </recommendedName>
    <alternativeName>
        <fullName evidence="9">1-deoxyxylulose-5-phosphate reductoisomerase</fullName>
    </alternativeName>
    <alternativeName>
        <fullName evidence="9">2-C-methyl-D-erythritol 4-phosphate synthase</fullName>
    </alternativeName>
</protein>
<dbReference type="InterPro" id="IPR036169">
    <property type="entry name" value="DXPR_C_sf"/>
</dbReference>
<feature type="binding site" evidence="9">
    <location>
        <position position="152"/>
    </location>
    <ligand>
        <name>1-deoxy-D-xylulose 5-phosphate</name>
        <dbReference type="ChEBI" id="CHEBI:57792"/>
    </ligand>
</feature>
<dbReference type="PANTHER" id="PTHR30525">
    <property type="entry name" value="1-DEOXY-D-XYLULOSE 5-PHOSPHATE REDUCTOISOMERASE"/>
    <property type="match status" value="1"/>
</dbReference>
<dbReference type="SUPFAM" id="SSF51735">
    <property type="entry name" value="NAD(P)-binding Rossmann-fold domains"/>
    <property type="match status" value="1"/>
</dbReference>
<feature type="binding site" evidence="9">
    <location>
        <position position="151"/>
    </location>
    <ligand>
        <name>1-deoxy-D-xylulose 5-phosphate</name>
        <dbReference type="ChEBI" id="CHEBI:57792"/>
    </ligand>
</feature>
<dbReference type="GO" id="GO:0070402">
    <property type="term" value="F:NADPH binding"/>
    <property type="evidence" value="ECO:0007669"/>
    <property type="project" value="InterPro"/>
</dbReference>
<dbReference type="InterPro" id="IPR026877">
    <property type="entry name" value="DXPR_C"/>
</dbReference>
<comment type="cofactor">
    <cofactor evidence="9">
        <name>Mg(2+)</name>
        <dbReference type="ChEBI" id="CHEBI:18420"/>
    </cofactor>
    <cofactor evidence="9">
        <name>Mn(2+)</name>
        <dbReference type="ChEBI" id="CHEBI:29035"/>
    </cofactor>
</comment>
<feature type="binding site" evidence="9">
    <location>
        <position position="221"/>
    </location>
    <ligand>
        <name>Mn(2+)</name>
        <dbReference type="ChEBI" id="CHEBI:29035"/>
    </ligand>
</feature>
<evidence type="ECO:0000256" key="7">
    <source>
        <dbReference type="ARBA" id="ARBA00023229"/>
    </source>
</evidence>
<feature type="binding site" evidence="9">
    <location>
        <position position="125"/>
    </location>
    <ligand>
        <name>1-deoxy-D-xylulose 5-phosphate</name>
        <dbReference type="ChEBI" id="CHEBI:57792"/>
    </ligand>
</feature>
<feature type="binding site" evidence="9">
    <location>
        <position position="205"/>
    </location>
    <ligand>
        <name>NADPH</name>
        <dbReference type="ChEBI" id="CHEBI:57783"/>
    </ligand>
</feature>
<gene>
    <name evidence="9" type="primary">dxr</name>
    <name evidence="13" type="ORF">FSB73_05440</name>
</gene>
<keyword evidence="9" id="KW-0460">Magnesium</keyword>
<feature type="binding site" evidence="9">
    <location>
        <position position="15"/>
    </location>
    <ligand>
        <name>NADPH</name>
        <dbReference type="ChEBI" id="CHEBI:57783"/>
    </ligand>
</feature>
<dbReference type="GO" id="GO:0051484">
    <property type="term" value="P:isopentenyl diphosphate biosynthetic process, methylerythritol 4-phosphate pathway involved in terpenoid biosynthetic process"/>
    <property type="evidence" value="ECO:0007669"/>
    <property type="project" value="UniProtKB-ARBA"/>
</dbReference>
<dbReference type="Pfam" id="PF13288">
    <property type="entry name" value="DXPR_C"/>
    <property type="match status" value="1"/>
</dbReference>
<dbReference type="SUPFAM" id="SSF55347">
    <property type="entry name" value="Glyceraldehyde-3-phosphate dehydrogenase-like, C-terminal domain"/>
    <property type="match status" value="1"/>
</dbReference>
<evidence type="ECO:0000256" key="5">
    <source>
        <dbReference type="ARBA" id="ARBA00023002"/>
    </source>
</evidence>
<dbReference type="HAMAP" id="MF_00183">
    <property type="entry name" value="DXP_reductoisom"/>
    <property type="match status" value="1"/>
</dbReference>
<proteinExistence type="inferred from homology"/>
<dbReference type="KEGG" id="agi:FSB73_05440"/>
<evidence type="ECO:0000259" key="11">
    <source>
        <dbReference type="Pfam" id="PF08436"/>
    </source>
</evidence>
<evidence type="ECO:0000256" key="9">
    <source>
        <dbReference type="HAMAP-Rule" id="MF_00183"/>
    </source>
</evidence>
<reference evidence="13 14" key="1">
    <citation type="journal article" date="2017" name="Int. J. Syst. Evol. Microbiol.">
        <title>Arachidicoccus ginsenosidivorans sp. nov., with ginsenoside-converting activity isolated from ginseng cultivating soil.</title>
        <authorList>
            <person name="Siddiqi M.Z."/>
            <person name="Aslam Z."/>
            <person name="Im W.T."/>
        </authorList>
    </citation>
    <scope>NUCLEOTIDE SEQUENCE [LARGE SCALE GENOMIC DNA]</scope>
    <source>
        <strain evidence="13 14">Gsoil 809</strain>
    </source>
</reference>
<keyword evidence="14" id="KW-1185">Reference proteome</keyword>
<dbReference type="NCBIfam" id="NF009114">
    <property type="entry name" value="PRK12464.1"/>
    <property type="match status" value="1"/>
</dbReference>
<dbReference type="GO" id="GO:0016853">
    <property type="term" value="F:isomerase activity"/>
    <property type="evidence" value="ECO:0007669"/>
    <property type="project" value="UniProtKB-KW"/>
</dbReference>